<keyword evidence="2" id="KW-1185">Reference proteome</keyword>
<organism evidence="1 2">
    <name type="scientific">Glarea lozoyensis (strain ATCC 20868 / MF5171)</name>
    <dbReference type="NCBI Taxonomy" id="1116229"/>
    <lineage>
        <taxon>Eukaryota</taxon>
        <taxon>Fungi</taxon>
        <taxon>Dikarya</taxon>
        <taxon>Ascomycota</taxon>
        <taxon>Pezizomycotina</taxon>
        <taxon>Leotiomycetes</taxon>
        <taxon>Helotiales</taxon>
        <taxon>Helotiaceae</taxon>
        <taxon>Glarea</taxon>
    </lineage>
</organism>
<accession>S3DNL0</accession>
<dbReference type="Proteomes" id="UP000016922">
    <property type="component" value="Unassembled WGS sequence"/>
</dbReference>
<proteinExistence type="predicted"/>
<reference evidence="1 2" key="1">
    <citation type="journal article" date="2013" name="BMC Genomics">
        <title>Genomics-driven discovery of the pneumocandin biosynthetic gene cluster in the fungus Glarea lozoyensis.</title>
        <authorList>
            <person name="Chen L."/>
            <person name="Yue Q."/>
            <person name="Zhang X."/>
            <person name="Xiang M."/>
            <person name="Wang C."/>
            <person name="Li S."/>
            <person name="Che Y."/>
            <person name="Ortiz-Lopez F.J."/>
            <person name="Bills G.F."/>
            <person name="Liu X."/>
            <person name="An Z."/>
        </authorList>
    </citation>
    <scope>NUCLEOTIDE SEQUENCE [LARGE SCALE GENOMIC DNA]</scope>
    <source>
        <strain evidence="2">ATCC 20868 / MF5171</strain>
    </source>
</reference>
<protein>
    <recommendedName>
        <fullName evidence="3">Modin</fullName>
    </recommendedName>
</protein>
<gene>
    <name evidence="1" type="ORF">GLAREA_04854</name>
</gene>
<name>S3DNL0_GLAL2</name>
<dbReference type="GeneID" id="19463909"/>
<dbReference type="RefSeq" id="XP_008085422.1">
    <property type="nucleotide sequence ID" value="XM_008087231.1"/>
</dbReference>
<dbReference type="OrthoDB" id="5227693at2759"/>
<dbReference type="eggNOG" id="ENOG502RFQW">
    <property type="taxonomic scope" value="Eukaryota"/>
</dbReference>
<dbReference type="KEGG" id="glz:GLAREA_04854"/>
<dbReference type="OMA" id="DETTEIW"/>
<dbReference type="HOGENOM" id="CLU_034024_0_0_1"/>
<evidence type="ECO:0008006" key="3">
    <source>
        <dbReference type="Google" id="ProtNLM"/>
    </source>
</evidence>
<sequence>MVDSIATSALVIALVALITALGQLLQQYFATADGYRRCQASVMGHWAKKTRIRFRWSEFRLETTFVVPRIVYKYHLQAPIGATVDGNCLLTNTCESLEASMTAKGWYNETGRLFYESDQLACWVPLLAQLHSQGAEAMLEFRGQPLGGCKMIGLPAVQFIHKSWDFMPPDIIRPMATSTISAIAIMGIRLGMTWKTFDPAESLRAEGNGHMFTSTVARSFGIIVQYAFTSRKKASNLTYTPVIEADKMAFGRVALDSQLFGMLGPVFDLEIGSYQGLARSLPKLFFFPVYGTRKQFTKNLAAYWMDRLPSPISYPRGVTASYEGLLVFSTEVKRMILARGEQECGQLSVVNSLLQKLNTPAYAEVWNRGQDSQKHALPVEHELRLLLIESHSRLTAFLQKTKVLYNRLACQHLYAATQESLKDRTEELNRQSISPEISSAGMDSIEINRTHFHTMLRYIDYVMPDVVKNVMLLTNNKASQHATTVTSIEVEDAWVSMMLRAFCWQRCHHLMEDFEPLPSEYWDSKMPVYIG</sequence>
<dbReference type="EMBL" id="KE145369">
    <property type="protein sequence ID" value="EPE28063.1"/>
    <property type="molecule type" value="Genomic_DNA"/>
</dbReference>
<dbReference type="AlphaFoldDB" id="S3DNL0"/>
<evidence type="ECO:0000313" key="2">
    <source>
        <dbReference type="Proteomes" id="UP000016922"/>
    </source>
</evidence>
<evidence type="ECO:0000313" key="1">
    <source>
        <dbReference type="EMBL" id="EPE28063.1"/>
    </source>
</evidence>